<evidence type="ECO:0000313" key="6">
    <source>
        <dbReference type="Proteomes" id="UP000662747"/>
    </source>
</evidence>
<reference evidence="5 6" key="1">
    <citation type="submission" date="2021-02" db="EMBL/GenBank/DDBJ databases">
        <title>De Novo genome assembly of isolated myxobacteria.</title>
        <authorList>
            <person name="Stevens D.C."/>
        </authorList>
    </citation>
    <scope>NUCLEOTIDE SEQUENCE [LARGE SCALE GENOMIC DNA]</scope>
    <source>
        <strain evidence="6">SCPEA02</strain>
    </source>
</reference>
<dbReference type="EMBL" id="CP071090">
    <property type="protein sequence ID" value="QSQ19473.1"/>
    <property type="molecule type" value="Genomic_DNA"/>
</dbReference>
<dbReference type="RefSeq" id="WP_206721057.1">
    <property type="nucleotide sequence ID" value="NZ_CP071090.1"/>
</dbReference>
<feature type="compositionally biased region" description="Basic and acidic residues" evidence="3">
    <location>
        <begin position="325"/>
        <end position="337"/>
    </location>
</feature>
<dbReference type="Pfam" id="PF01734">
    <property type="entry name" value="Patatin"/>
    <property type="match status" value="1"/>
</dbReference>
<keyword evidence="2" id="KW-0378">Hydrolase</keyword>
<evidence type="ECO:0000313" key="5">
    <source>
        <dbReference type="EMBL" id="QSQ19473.1"/>
    </source>
</evidence>
<feature type="active site" description="Proton acceptor" evidence="2">
    <location>
        <position position="295"/>
    </location>
</feature>
<comment type="caution">
    <text evidence="2">Lacks conserved residue(s) required for the propagation of feature annotation.</text>
</comment>
<sequence length="778" mass="82551">MTNARSAAAPERVGGHGFVRDGFRGLGRGAVLASLLLISSVARADTSGAAPLAPGPGTGAYSLTVSGGVALGAYEAGFLAYASASSRADSIERMRLLTGASAGSLNVLLGVLAICGEEAPGPTQSLFWDTWIPVGFERLFVPEDVTPLGAFSRAWLEAQSRRIEAAWNRGLSPTCDVVLGVSVTRVEPRLVHVAGGRLSLPRMEEKFALRIQGRGPGLPPRVTNYTAPGSTRREPMLVTNAQGEVAFARVRDLVLASMAFPVAFPPKTLATCAAGATARPGVCLSTEAHAADYIDGGIFDNTPLRLAVGLARDGLEPSPEGGPSRWRDAPEPGGRRSPTDVFFIFVDPDATEYPAAPESRGPRTKQELPRMLGEVASAFIDTARSKELALLLEEEPEIAQRLALPRRHFPVASAPLGAFLGFFETAFRSFDFYLGMYDARAMLAESEAAGHGRFVPPESQGEGWAPLWCMRAVYDGLPGAEADCAGEELADFRVLLQVSLDRLYALCRDAKAGPGPRGWRNAHCERAAAGEAPPHVPGLVPMRWPDWRREAHESELAHTLRLLGGYGFHFRDLGAPPGRDDIALMHIRKAIGRAVQRLSEAQPGDGSRAVEFAGKLLADSVAYSPPRTSLHLVVGPTLTELGLSLGTDAPRVPRGLRLAGALGMHGLQRVFSSGGGEPFALTVVAGPELRPSALQSALVQGRIALRAGWQFSTLSPPSDEDCGSAGVSSCSRPVVQGLLGVTFLERLRVQVVGEWYPPSSGHRGLWSIAPGLGVELNP</sequence>
<proteinExistence type="predicted"/>
<dbReference type="PROSITE" id="PS51635">
    <property type="entry name" value="PNPLA"/>
    <property type="match status" value="1"/>
</dbReference>
<dbReference type="Proteomes" id="UP000662747">
    <property type="component" value="Chromosome"/>
</dbReference>
<feature type="domain" description="PNPLA" evidence="4">
    <location>
        <begin position="63"/>
        <end position="308"/>
    </location>
</feature>
<evidence type="ECO:0000256" key="2">
    <source>
        <dbReference type="PROSITE-ProRule" id="PRU01161"/>
    </source>
</evidence>
<dbReference type="InterPro" id="IPR002641">
    <property type="entry name" value="PNPLA_dom"/>
</dbReference>
<feature type="region of interest" description="Disordered" evidence="3">
    <location>
        <begin position="313"/>
        <end position="337"/>
    </location>
</feature>
<dbReference type="Gene3D" id="3.40.1090.10">
    <property type="entry name" value="Cytosolic phospholipase A2 catalytic domain"/>
    <property type="match status" value="1"/>
</dbReference>
<gene>
    <name evidence="5" type="ORF">JY651_29655</name>
</gene>
<keyword evidence="6" id="KW-1185">Reference proteome</keyword>
<protein>
    <submittedName>
        <fullName evidence="5">Patatin-like phospholipase family protein</fullName>
    </submittedName>
</protein>
<accession>A0ABX7NLH2</accession>
<feature type="short sequence motif" description="GXSXG" evidence="2">
    <location>
        <begin position="99"/>
        <end position="103"/>
    </location>
</feature>
<dbReference type="SUPFAM" id="SSF52151">
    <property type="entry name" value="FabD/lysophospholipase-like"/>
    <property type="match status" value="1"/>
</dbReference>
<keyword evidence="1 2" id="KW-0443">Lipid metabolism</keyword>
<organism evidence="5 6">
    <name type="scientific">Pyxidicoccus parkwayensis</name>
    <dbReference type="NCBI Taxonomy" id="2813578"/>
    <lineage>
        <taxon>Bacteria</taxon>
        <taxon>Pseudomonadati</taxon>
        <taxon>Myxococcota</taxon>
        <taxon>Myxococcia</taxon>
        <taxon>Myxococcales</taxon>
        <taxon>Cystobacterineae</taxon>
        <taxon>Myxococcaceae</taxon>
        <taxon>Pyxidicoccus</taxon>
    </lineage>
</organism>
<feature type="short sequence motif" description="DGA/G" evidence="2">
    <location>
        <begin position="295"/>
        <end position="297"/>
    </location>
</feature>
<keyword evidence="2" id="KW-0442">Lipid degradation</keyword>
<name>A0ABX7NLH2_9BACT</name>
<evidence type="ECO:0000256" key="3">
    <source>
        <dbReference type="SAM" id="MobiDB-lite"/>
    </source>
</evidence>
<evidence type="ECO:0000256" key="1">
    <source>
        <dbReference type="ARBA" id="ARBA00023098"/>
    </source>
</evidence>
<evidence type="ECO:0000259" key="4">
    <source>
        <dbReference type="PROSITE" id="PS51635"/>
    </source>
</evidence>
<dbReference type="InterPro" id="IPR016035">
    <property type="entry name" value="Acyl_Trfase/lysoPLipase"/>
</dbReference>
<feature type="active site" description="Nucleophile" evidence="2">
    <location>
        <position position="101"/>
    </location>
</feature>